<organism evidence="3 4">
    <name type="scientific">Rohdeia mirabilis</name>
    <dbReference type="NCBI Taxonomy" id="2528008"/>
    <lineage>
        <taxon>Bacteria</taxon>
        <taxon>Pseudomonadati</taxon>
        <taxon>Planctomycetota</taxon>
        <taxon>Planctomycetia</taxon>
        <taxon>Planctomycetia incertae sedis</taxon>
        <taxon>Rohdeia</taxon>
    </lineage>
</organism>
<keyword evidence="4" id="KW-1185">Reference proteome</keyword>
<feature type="chain" id="PRO_5022160595" description="Carboxypeptidase regulatory-like domain-containing protein" evidence="2">
    <location>
        <begin position="25"/>
        <end position="874"/>
    </location>
</feature>
<proteinExistence type="predicted"/>
<feature type="signal peptide" evidence="2">
    <location>
        <begin position="1"/>
        <end position="24"/>
    </location>
</feature>
<keyword evidence="2" id="KW-0732">Signal</keyword>
<reference evidence="3 4" key="1">
    <citation type="submission" date="2019-02" db="EMBL/GenBank/DDBJ databases">
        <title>Deep-cultivation of Planctomycetes and their phenomic and genomic characterization uncovers novel biology.</title>
        <authorList>
            <person name="Wiegand S."/>
            <person name="Jogler M."/>
            <person name="Boedeker C."/>
            <person name="Pinto D."/>
            <person name="Vollmers J."/>
            <person name="Rivas-Marin E."/>
            <person name="Kohn T."/>
            <person name="Peeters S.H."/>
            <person name="Heuer A."/>
            <person name="Rast P."/>
            <person name="Oberbeckmann S."/>
            <person name="Bunk B."/>
            <person name="Jeske O."/>
            <person name="Meyerdierks A."/>
            <person name="Storesund J.E."/>
            <person name="Kallscheuer N."/>
            <person name="Luecker S."/>
            <person name="Lage O.M."/>
            <person name="Pohl T."/>
            <person name="Merkel B.J."/>
            <person name="Hornburger P."/>
            <person name="Mueller R.-W."/>
            <person name="Bruemmer F."/>
            <person name="Labrenz M."/>
            <person name="Spormann A.M."/>
            <person name="Op den Camp H."/>
            <person name="Overmann J."/>
            <person name="Amann R."/>
            <person name="Jetten M.S.M."/>
            <person name="Mascher T."/>
            <person name="Medema M.H."/>
            <person name="Devos D.P."/>
            <person name="Kaster A.-K."/>
            <person name="Ovreas L."/>
            <person name="Rohde M."/>
            <person name="Galperin M.Y."/>
            <person name="Jogler C."/>
        </authorList>
    </citation>
    <scope>NUCLEOTIDE SEQUENCE [LARGE SCALE GENOMIC DNA]</scope>
    <source>
        <strain evidence="3 4">Pla163</strain>
    </source>
</reference>
<dbReference type="InterPro" id="IPR008969">
    <property type="entry name" value="CarboxyPept-like_regulatory"/>
</dbReference>
<dbReference type="EMBL" id="CP036290">
    <property type="protein sequence ID" value="QDU86283.1"/>
    <property type="molecule type" value="Genomic_DNA"/>
</dbReference>
<gene>
    <name evidence="3" type="ORF">Pla163_34340</name>
</gene>
<name>A0A518D488_9BACT</name>
<dbReference type="Proteomes" id="UP000319342">
    <property type="component" value="Chromosome"/>
</dbReference>
<feature type="region of interest" description="Disordered" evidence="1">
    <location>
        <begin position="55"/>
        <end position="75"/>
    </location>
</feature>
<dbReference type="OrthoDB" id="279966at2"/>
<evidence type="ECO:0008006" key="5">
    <source>
        <dbReference type="Google" id="ProtNLM"/>
    </source>
</evidence>
<accession>A0A518D488</accession>
<dbReference type="SUPFAM" id="SSF49464">
    <property type="entry name" value="Carboxypeptidase regulatory domain-like"/>
    <property type="match status" value="1"/>
</dbReference>
<dbReference type="SUPFAM" id="SSF49452">
    <property type="entry name" value="Starch-binding domain-like"/>
    <property type="match status" value="1"/>
</dbReference>
<evidence type="ECO:0000256" key="1">
    <source>
        <dbReference type="SAM" id="MobiDB-lite"/>
    </source>
</evidence>
<sequence length="874" mass="93106" precursor="true">MPRRLLAVAAVALTLAALVFFLMDDTGGPAGIASDDHASESATSPPVELATESLADATTKDDASRFAVDAPTSGPARAVADQVEDPDTAVLRGVLLHHDGRPATDAVLDLHGWTGNSEREARFGTPDDWEDPTAEVQLDGSFEFRFVPPRAFQFSLDTEAPMAPAGGWRWGEIALGSTIDLGEIVMPHGGAIEGRFVNAQGETVPGPWTIHTSSSWTPPYSDSPKYYHYATYDKETGGFRFDGVQAGEVALEIHTGYLLDTAPPVDRITVEPGRVTTVETPFDGPTPGRRLMVESRVSRQSWMGSPTLETLRIVDALGRPVPNGAISVRGARFVVDDAVSHPYTVTVDDPRFEPVELFDVVPGKLTLAWLKPSVGVDLVASDSATGELLASAEVVMFEAGGAQPRRPHWTEVHALASDDERDFDGQINGPLVRTVPGAQTWLVRAPGYFEKEVDLSGGFVPGARTRLEVPLLRGGEIAGRVVEADGSPAPGVALKLRPTLGEAPPAEDWQALNAYRQAANELPLLRVNTASDGSFAFTALEPGTYDLSVDTREPLHVIESGIEVGRNDVVLRLPATGSLTGYLDPPVNDPRFATVQLEAVDAPEYPWGTPLDIRYEGLLSRGAHGAGFSAQGTFAIERLPVGRYRVRAELTGAVVQGVFDSTSAGSGRLTEPIEVEVLANRTVEVVIPTARPDAGTARVVVTRRGAPLVGQPVYGWLHADTGAEPSIEASAISGAGGVAELTELAPGTWSFGAMDAGSLWRVDAPGSHVLESKGMLELSLAVEVETRRVRFVDPDGRPLVGQLVGIQRIRGSIWQTTDADGRLEFALVPGTYTILGAKTAPVEGLPEDELSYQPATLVWSPDGPLEPDVVLAPR</sequence>
<evidence type="ECO:0000313" key="3">
    <source>
        <dbReference type="EMBL" id="QDU86283.1"/>
    </source>
</evidence>
<evidence type="ECO:0000256" key="2">
    <source>
        <dbReference type="SAM" id="SignalP"/>
    </source>
</evidence>
<dbReference type="InterPro" id="IPR013784">
    <property type="entry name" value="Carb-bd-like_fold"/>
</dbReference>
<dbReference type="RefSeq" id="WP_145191234.1">
    <property type="nucleotide sequence ID" value="NZ_CP036290.1"/>
</dbReference>
<dbReference type="GO" id="GO:0030246">
    <property type="term" value="F:carbohydrate binding"/>
    <property type="evidence" value="ECO:0007669"/>
    <property type="project" value="InterPro"/>
</dbReference>
<evidence type="ECO:0000313" key="4">
    <source>
        <dbReference type="Proteomes" id="UP000319342"/>
    </source>
</evidence>
<protein>
    <recommendedName>
        <fullName evidence="5">Carboxypeptidase regulatory-like domain-containing protein</fullName>
    </recommendedName>
</protein>
<dbReference type="AlphaFoldDB" id="A0A518D488"/>